<evidence type="ECO:0000256" key="2">
    <source>
        <dbReference type="ARBA" id="ARBA00004406"/>
    </source>
</evidence>
<comment type="subcellular location">
    <subcellularLocation>
        <location evidence="3">Chromosome</location>
        <location evidence="3">Centromere</location>
        <location evidence="3">Kinetochore</location>
    </subcellularLocation>
    <subcellularLocation>
        <location evidence="1">Cytoplasm</location>
        <location evidence="1">Cytoskeleton</location>
        <location evidence="1">Spindle</location>
    </subcellularLocation>
    <subcellularLocation>
        <location evidence="2">Endoplasmic reticulum membrane</location>
        <topology evidence="2">Peripheral membrane protein</topology>
    </subcellularLocation>
</comment>
<evidence type="ECO:0000256" key="14">
    <source>
        <dbReference type="ARBA" id="ARBA00022927"/>
    </source>
</evidence>
<dbReference type="Pfam" id="PF06248">
    <property type="entry name" value="Zw10_N"/>
    <property type="match status" value="1"/>
</dbReference>
<keyword evidence="17" id="KW-0472">Membrane</keyword>
<feature type="domain" description="Centromere/kinetochore protein zw10 middle" evidence="24">
    <location>
        <begin position="161"/>
        <end position="396"/>
    </location>
</feature>
<dbReference type="Gene3D" id="1.10.357.150">
    <property type="match status" value="1"/>
</dbReference>
<keyword evidence="8" id="KW-0597">Phosphoprotein</keyword>
<evidence type="ECO:0000256" key="3">
    <source>
        <dbReference type="ARBA" id="ARBA00004629"/>
    </source>
</evidence>
<feature type="domain" description="Centromere/kinetochore protein zw10 N-terminal" evidence="23">
    <location>
        <begin position="27"/>
        <end position="85"/>
    </location>
</feature>
<keyword evidence="14" id="KW-0653">Protein transport</keyword>
<evidence type="ECO:0000256" key="22">
    <source>
        <dbReference type="ARBA" id="ARBA00069312"/>
    </source>
</evidence>
<dbReference type="GO" id="GO:0007094">
    <property type="term" value="P:mitotic spindle assembly checkpoint signaling"/>
    <property type="evidence" value="ECO:0007669"/>
    <property type="project" value="TreeGrafter"/>
</dbReference>
<evidence type="ECO:0000256" key="5">
    <source>
        <dbReference type="ARBA" id="ARBA00022448"/>
    </source>
</evidence>
<dbReference type="Pfam" id="PF20665">
    <property type="entry name" value="Zw10_middle"/>
    <property type="match status" value="1"/>
</dbReference>
<evidence type="ECO:0000256" key="7">
    <source>
        <dbReference type="ARBA" id="ARBA00022490"/>
    </source>
</evidence>
<dbReference type="GO" id="GO:0051301">
    <property type="term" value="P:cell division"/>
    <property type="evidence" value="ECO:0007669"/>
    <property type="project" value="UniProtKB-KW"/>
</dbReference>
<evidence type="ECO:0000256" key="17">
    <source>
        <dbReference type="ARBA" id="ARBA00023136"/>
    </source>
</evidence>
<evidence type="ECO:0000256" key="6">
    <source>
        <dbReference type="ARBA" id="ARBA00022454"/>
    </source>
</evidence>
<dbReference type="Pfam" id="PF22766">
    <property type="entry name" value="ZW10_C2"/>
    <property type="match status" value="1"/>
</dbReference>
<keyword evidence="5" id="KW-0813">Transport</keyword>
<evidence type="ECO:0000256" key="13">
    <source>
        <dbReference type="ARBA" id="ARBA00022892"/>
    </source>
</evidence>
<keyword evidence="16" id="KW-0175">Coiled coil</keyword>
<evidence type="ECO:0000256" key="8">
    <source>
        <dbReference type="ARBA" id="ARBA00022553"/>
    </source>
</evidence>
<keyword evidence="18" id="KW-0206">Cytoskeleton</keyword>
<evidence type="ECO:0000256" key="19">
    <source>
        <dbReference type="ARBA" id="ARBA00023306"/>
    </source>
</evidence>
<evidence type="ECO:0000256" key="20">
    <source>
        <dbReference type="ARBA" id="ARBA00023328"/>
    </source>
</evidence>
<dbReference type="GO" id="GO:0005819">
    <property type="term" value="C:spindle"/>
    <property type="evidence" value="ECO:0007669"/>
    <property type="project" value="UniProtKB-SubCell"/>
</dbReference>
<evidence type="ECO:0000256" key="21">
    <source>
        <dbReference type="ARBA" id="ARBA00065852"/>
    </source>
</evidence>
<dbReference type="PANTHER" id="PTHR12205">
    <property type="entry name" value="CENTROMERE/KINETOCHORE PROTEIN ZW10"/>
    <property type="match status" value="1"/>
</dbReference>
<reference evidence="27" key="2">
    <citation type="submission" date="2025-08" db="UniProtKB">
        <authorList>
            <consortium name="Ensembl"/>
        </authorList>
    </citation>
    <scope>IDENTIFICATION</scope>
</reference>
<evidence type="ECO:0000256" key="15">
    <source>
        <dbReference type="ARBA" id="ARBA00022990"/>
    </source>
</evidence>
<keyword evidence="15" id="KW-0007">Acetylation</keyword>
<comment type="subunit">
    <text evidence="21">Interacts with NBAS and KNTC1/ROD; the interactions are mutually exclusive and indicative for its association in two different vesicle tethering complexes. Component of the RZZ complex composed of KNTC1/ROD, ZW10 and ZWILCH. Component of the NRZ complex composed of NBAS, ZW10 and RINT1/TIP20L; NRZ associates with SNAREs STX18, USE1L, BNIP1/SEC20L and SEC22B (the assembly has been described as syntaxin 18 complex). Interacts directly with RINT1/TIP20L bound to BNIP1/SEC20L. Interacts with C19orf25 and ZWINT. Interacts with ZFYVE1. Interacts with RAB18 and this interaction is enhanced in the presence of ZFYVE1.</text>
</comment>
<evidence type="ECO:0000259" key="23">
    <source>
        <dbReference type="Pfam" id="PF06248"/>
    </source>
</evidence>
<dbReference type="GO" id="GO:1990423">
    <property type="term" value="C:RZZ complex"/>
    <property type="evidence" value="ECO:0007669"/>
    <property type="project" value="TreeGrafter"/>
</dbReference>
<dbReference type="InterPro" id="IPR048344">
    <property type="entry name" value="Zw10_middle"/>
</dbReference>
<evidence type="ECO:0000256" key="1">
    <source>
        <dbReference type="ARBA" id="ARBA00004186"/>
    </source>
</evidence>
<protein>
    <recommendedName>
        <fullName evidence="22">Centromere/kinetochore protein zw10 homolog</fullName>
    </recommendedName>
</protein>
<organism evidence="27 28">
    <name type="scientific">Oreochromis niloticus</name>
    <name type="common">Nile tilapia</name>
    <name type="synonym">Tilapia nilotica</name>
    <dbReference type="NCBI Taxonomy" id="8128"/>
    <lineage>
        <taxon>Eukaryota</taxon>
        <taxon>Metazoa</taxon>
        <taxon>Chordata</taxon>
        <taxon>Craniata</taxon>
        <taxon>Vertebrata</taxon>
        <taxon>Euteleostomi</taxon>
        <taxon>Actinopterygii</taxon>
        <taxon>Neopterygii</taxon>
        <taxon>Teleostei</taxon>
        <taxon>Neoteleostei</taxon>
        <taxon>Acanthomorphata</taxon>
        <taxon>Ovalentaria</taxon>
        <taxon>Cichlomorphae</taxon>
        <taxon>Cichliformes</taxon>
        <taxon>Cichlidae</taxon>
        <taxon>African cichlids</taxon>
        <taxon>Pseudocrenilabrinae</taxon>
        <taxon>Oreochromini</taxon>
        <taxon>Oreochromis</taxon>
    </lineage>
</organism>
<keyword evidence="9" id="KW-0132">Cell division</keyword>
<evidence type="ECO:0000259" key="24">
    <source>
        <dbReference type="Pfam" id="PF20665"/>
    </source>
</evidence>
<dbReference type="Ensembl" id="ENSONIT00000089426.1">
    <property type="protein sequence ID" value="ENSONIP00000049627.1"/>
    <property type="gene ID" value="ENSONIG00000017380.2"/>
</dbReference>
<reference evidence="27" key="3">
    <citation type="submission" date="2025-09" db="UniProtKB">
        <authorList>
            <consortium name="Ensembl"/>
        </authorList>
    </citation>
    <scope>IDENTIFICATION</scope>
</reference>
<evidence type="ECO:0000256" key="10">
    <source>
        <dbReference type="ARBA" id="ARBA00022776"/>
    </source>
</evidence>
<evidence type="ECO:0000256" key="9">
    <source>
        <dbReference type="ARBA" id="ARBA00022618"/>
    </source>
</evidence>
<evidence type="ECO:0000259" key="25">
    <source>
        <dbReference type="Pfam" id="PF20666"/>
    </source>
</evidence>
<proteinExistence type="inferred from homology"/>
<keyword evidence="7" id="KW-0963">Cytoplasm</keyword>
<keyword evidence="20" id="KW-0137">Centromere</keyword>
<dbReference type="InterPro" id="IPR055148">
    <property type="entry name" value="ZW10_C_2"/>
</dbReference>
<evidence type="ECO:0000313" key="28">
    <source>
        <dbReference type="Proteomes" id="UP000005207"/>
    </source>
</evidence>
<evidence type="ECO:0000256" key="12">
    <source>
        <dbReference type="ARBA" id="ARBA00022838"/>
    </source>
</evidence>
<dbReference type="GO" id="GO:0005634">
    <property type="term" value="C:nucleus"/>
    <property type="evidence" value="ECO:0007669"/>
    <property type="project" value="InterPro"/>
</dbReference>
<dbReference type="GO" id="GO:0015031">
    <property type="term" value="P:protein transport"/>
    <property type="evidence" value="ECO:0007669"/>
    <property type="project" value="UniProtKB-KW"/>
</dbReference>
<dbReference type="InterPro" id="IPR048343">
    <property type="entry name" value="ZW10_C"/>
</dbReference>
<evidence type="ECO:0000256" key="18">
    <source>
        <dbReference type="ARBA" id="ARBA00023212"/>
    </source>
</evidence>
<keyword evidence="10" id="KW-0498">Mitosis</keyword>
<keyword evidence="12" id="KW-0995">Kinetochore</keyword>
<feature type="domain" description="ZW10 C-terminal helical" evidence="26">
    <location>
        <begin position="600"/>
        <end position="754"/>
    </location>
</feature>
<comment type="similarity">
    <text evidence="4">Belongs to the ZW10 family.</text>
</comment>
<keyword evidence="11" id="KW-0256">Endoplasmic reticulum</keyword>
<evidence type="ECO:0000259" key="26">
    <source>
        <dbReference type="Pfam" id="PF22766"/>
    </source>
</evidence>
<dbReference type="GO" id="GO:0006888">
    <property type="term" value="P:endoplasmic reticulum to Golgi vesicle-mediated transport"/>
    <property type="evidence" value="ECO:0007669"/>
    <property type="project" value="TreeGrafter"/>
</dbReference>
<dbReference type="GO" id="GO:0005789">
    <property type="term" value="C:endoplasmic reticulum membrane"/>
    <property type="evidence" value="ECO:0007669"/>
    <property type="project" value="UniProtKB-SubCell"/>
</dbReference>
<keyword evidence="6" id="KW-0158">Chromosome</keyword>
<accession>A0A669CMU9</accession>
<dbReference type="AlphaFoldDB" id="A0A669CMU9"/>
<dbReference type="GeneTree" id="ENSGT00390000016427"/>
<dbReference type="InterPro" id="IPR009361">
    <property type="entry name" value="Zw10_N"/>
</dbReference>
<evidence type="ECO:0000256" key="11">
    <source>
        <dbReference type="ARBA" id="ARBA00022824"/>
    </source>
</evidence>
<keyword evidence="13" id="KW-0931">ER-Golgi transport</keyword>
<sequence>MASFVTEVLASSGKLEKEDLSGKISKMSRKVEDTKEEVCDMINKRYNDFLPSLQSSEELMLQVDAVSKEMDTLKNCIENEVCMKLFKVKVEPGLILFHFHSAMEEFNKALLEKKYVDAANRLERARNSVGSLKRWKTSELPLLSALSSELTVQRENLIYHLGDEWKRLVIWKLPSTKEPAGEMSFLKVELKLSSACSKDGELKPPTLLSSVLQALAIQGDLQHKIKLFSQVLLKNILKPLVMYASLSVRVTEQQGEGTTLALQCLEESDEERCAPSKVYNKLLLVLKTLHSHLLGTVWLHILVVKYILAILGELIWEEMSHTIIHECLVHSIPTNSSQLEKYNTVIKETEEFEKSLKEMEYLQGDSTDLLKYARDVNCHFASKKCKDVIVAARKLMTSKMHNTVKITPDSKLRLPKLPAPSSEGKVKQEILKEEVTMENSKQLSAWSLRLPACRISESVQQLMELALDTLCEAVGSSTQSALQLFFTVRNIFQLFYDVVPTYHKENLLKFPHLAAIQHNNCMYLAHHLLTLGHHFRNHLPQPLSEGVATFVDMVPGFRKLGAQCFLAQLNVQRAELLERLSTAHNFCNLDDEDNYTAASKAVRQVIHQLKQLGTVWQDVLPVSIYCKAMGNLLNTAITEVTAKIMMLEDISSEDGNHLQTLCQTIIDEGPLVFIPLAEEKKNKNYQEEVPLYVKKWGTFKELVIVLQANLQEIVDRWADSKGPLAMEFSSSEVKSLIRALFQNTERRAAALAKIK</sequence>
<dbReference type="InterPro" id="IPR046362">
    <property type="entry name" value="Zw10/DSL1_C_sf"/>
</dbReference>
<gene>
    <name evidence="27" type="primary">ZW10</name>
    <name evidence="27" type="synonym">zw10</name>
</gene>
<feature type="domain" description="Centromere/kinetochore protein zw10 C-terminal" evidence="25">
    <location>
        <begin position="449"/>
        <end position="578"/>
    </location>
</feature>
<evidence type="ECO:0000256" key="4">
    <source>
        <dbReference type="ARBA" id="ARBA00006245"/>
    </source>
</evidence>
<evidence type="ECO:0000256" key="16">
    <source>
        <dbReference type="ARBA" id="ARBA00023054"/>
    </source>
</evidence>
<dbReference type="FunFam" id="1.10.357.150:FF:000001">
    <property type="entry name" value="centromere/kinetochore protein zw10 homolog"/>
    <property type="match status" value="1"/>
</dbReference>
<keyword evidence="19" id="KW-0131">Cell cycle</keyword>
<dbReference type="Proteomes" id="UP000005207">
    <property type="component" value="Linkage group LG10"/>
</dbReference>
<name>A0A669CMU9_ORENI</name>
<keyword evidence="28" id="KW-1185">Reference proteome</keyword>
<reference evidence="28" key="1">
    <citation type="submission" date="2012-01" db="EMBL/GenBank/DDBJ databases">
        <title>The Genome Sequence of Oreochromis niloticus (Nile Tilapia).</title>
        <authorList>
            <consortium name="Broad Institute Genome Assembly Team"/>
            <consortium name="Broad Institute Sequencing Platform"/>
            <person name="Di Palma F."/>
            <person name="Johnson J."/>
            <person name="Lander E.S."/>
            <person name="Lindblad-Toh K."/>
        </authorList>
    </citation>
    <scope>NUCLEOTIDE SEQUENCE [LARGE SCALE GENOMIC DNA]</scope>
</reference>
<dbReference type="Pfam" id="PF20666">
    <property type="entry name" value="ZW10_C"/>
    <property type="match status" value="1"/>
</dbReference>
<dbReference type="PANTHER" id="PTHR12205:SF0">
    <property type="entry name" value="CENTROMERE_KINETOCHORE PROTEIN ZW10 HOMOLOG"/>
    <property type="match status" value="1"/>
</dbReference>
<evidence type="ECO:0000313" key="27">
    <source>
        <dbReference type="Ensembl" id="ENSONIP00000049627.1"/>
    </source>
</evidence>